<dbReference type="EMBL" id="JBHSIT010000015">
    <property type="protein sequence ID" value="MFC4913101.1"/>
    <property type="molecule type" value="Genomic_DNA"/>
</dbReference>
<gene>
    <name evidence="3" type="ORF">ACFPCY_37790</name>
</gene>
<reference evidence="4" key="1">
    <citation type="journal article" date="2019" name="Int. J. Syst. Evol. Microbiol.">
        <title>The Global Catalogue of Microorganisms (GCM) 10K type strain sequencing project: providing services to taxonomists for standard genome sequencing and annotation.</title>
        <authorList>
            <consortium name="The Broad Institute Genomics Platform"/>
            <consortium name="The Broad Institute Genome Sequencing Center for Infectious Disease"/>
            <person name="Wu L."/>
            <person name="Ma J."/>
        </authorList>
    </citation>
    <scope>NUCLEOTIDE SEQUENCE [LARGE SCALE GENOMIC DNA]</scope>
    <source>
        <strain evidence="4">KLKA75</strain>
    </source>
</reference>
<name>A0ABV9UD23_9ACTN</name>
<protein>
    <recommendedName>
        <fullName evidence="5">Alkaline shock response membrane anchor protein AmaP</fullName>
    </recommendedName>
</protein>
<dbReference type="RefSeq" id="WP_378263691.1">
    <property type="nucleotide sequence ID" value="NZ_JBHSIT010000015.1"/>
</dbReference>
<feature type="transmembrane region" description="Helical" evidence="2">
    <location>
        <begin position="50"/>
        <end position="74"/>
    </location>
</feature>
<keyword evidence="2" id="KW-1133">Transmembrane helix</keyword>
<evidence type="ECO:0000313" key="3">
    <source>
        <dbReference type="EMBL" id="MFC4913101.1"/>
    </source>
</evidence>
<keyword evidence="2" id="KW-0812">Transmembrane</keyword>
<evidence type="ECO:0000313" key="4">
    <source>
        <dbReference type="Proteomes" id="UP001595872"/>
    </source>
</evidence>
<proteinExistence type="predicted"/>
<comment type="caution">
    <text evidence="3">The sequence shown here is derived from an EMBL/GenBank/DDBJ whole genome shotgun (WGS) entry which is preliminary data.</text>
</comment>
<feature type="compositionally biased region" description="Low complexity" evidence="1">
    <location>
        <begin position="176"/>
        <end position="185"/>
    </location>
</feature>
<evidence type="ECO:0008006" key="5">
    <source>
        <dbReference type="Google" id="ProtNLM"/>
    </source>
</evidence>
<organism evidence="3 4">
    <name type="scientific">Actinomadura gamaensis</name>
    <dbReference type="NCBI Taxonomy" id="1763541"/>
    <lineage>
        <taxon>Bacteria</taxon>
        <taxon>Bacillati</taxon>
        <taxon>Actinomycetota</taxon>
        <taxon>Actinomycetes</taxon>
        <taxon>Streptosporangiales</taxon>
        <taxon>Thermomonosporaceae</taxon>
        <taxon>Actinomadura</taxon>
    </lineage>
</organism>
<keyword evidence="2" id="KW-0472">Membrane</keyword>
<feature type="compositionally biased region" description="Low complexity" evidence="1">
    <location>
        <begin position="213"/>
        <end position="226"/>
    </location>
</feature>
<feature type="region of interest" description="Disordered" evidence="1">
    <location>
        <begin position="173"/>
        <end position="226"/>
    </location>
</feature>
<sequence>MRVVAELTGVLLLAGGLLALCAGLGALGSDAADAAVLSAATERYVRGHDWFWPLAGAVAELVALSGLAGLAGTVRDAVRRRRPSMDGATRMHARAASGDLIEDAARLPGVRDVRVRLAGTAARPRLVIDVECASDARPGDVHAALGGEPVDRFRDALGMRTLVVAVRYRLASGSEAPDASDGPDGADAHDSSPDAEVDALAVPRARRRRRAAADVTRATVTGRDAG</sequence>
<dbReference type="Proteomes" id="UP001595872">
    <property type="component" value="Unassembled WGS sequence"/>
</dbReference>
<evidence type="ECO:0000256" key="1">
    <source>
        <dbReference type="SAM" id="MobiDB-lite"/>
    </source>
</evidence>
<accession>A0ABV9UD23</accession>
<keyword evidence="4" id="KW-1185">Reference proteome</keyword>
<evidence type="ECO:0000256" key="2">
    <source>
        <dbReference type="SAM" id="Phobius"/>
    </source>
</evidence>